<dbReference type="GO" id="GO:0016887">
    <property type="term" value="F:ATP hydrolysis activity"/>
    <property type="evidence" value="ECO:0007669"/>
    <property type="project" value="InterPro"/>
</dbReference>
<comment type="caution">
    <text evidence="6">The sequence shown here is derived from an EMBL/GenBank/DDBJ whole genome shotgun (WGS) entry which is preliminary data.</text>
</comment>
<dbReference type="InterPro" id="IPR003439">
    <property type="entry name" value="ABC_transporter-like_ATP-bd"/>
</dbReference>
<dbReference type="PANTHER" id="PTHR42734">
    <property type="entry name" value="METAL TRANSPORT SYSTEM ATP-BINDING PROTEIN TM_0124-RELATED"/>
    <property type="match status" value="1"/>
</dbReference>
<sequence length="269" mass="29293">MPVIDGTELTCQLGGRVVFAHLQLQIPRGGFVGVFGPNGAGKTSLLRALLGLIPLQGGTLQILEGDAREARTQIGYVSQSEPKEAEGRLSVAAFVGAAWRGERWGFNWHLTALHQAVRRALERVNAAHLASRPLQSLSGGQRQRVRIAQALVNPARILLLDEPLNNLDPQSQQQVLQLAKTLTRQENMTVLMTAHDINPLLPFMDHVLYLANGKGRMGTVNDLLTTPMLSELYGTPVTVSEHDGMLSIRVGNGFIPEISHHCHDHGAQP</sequence>
<dbReference type="SMART" id="SM00382">
    <property type="entry name" value="AAA"/>
    <property type="match status" value="1"/>
</dbReference>
<dbReference type="AlphaFoldDB" id="A0A3M8QUQ2"/>
<dbReference type="SUPFAM" id="SSF52540">
    <property type="entry name" value="P-loop containing nucleoside triphosphate hydrolases"/>
    <property type="match status" value="1"/>
</dbReference>
<reference evidence="6" key="1">
    <citation type="submission" date="2018-10" db="EMBL/GenBank/DDBJ databases">
        <title>Acidithiobacillus sulfuriphilus sp. nov.: an extremely acidophilic sulfur-oxidizing chemolithotroph isolated from a neutral pH environment.</title>
        <authorList>
            <person name="Falagan C."/>
            <person name="Moya-Beltran A."/>
            <person name="Quatrini R."/>
            <person name="Johnson D.B."/>
        </authorList>
    </citation>
    <scope>NUCLEOTIDE SEQUENCE [LARGE SCALE GENOMIC DNA]</scope>
    <source>
        <strain evidence="6">CJ-2</strain>
    </source>
</reference>
<dbReference type="PROSITE" id="PS50893">
    <property type="entry name" value="ABC_TRANSPORTER_2"/>
    <property type="match status" value="1"/>
</dbReference>
<keyword evidence="4 6" id="KW-0067">ATP-binding</keyword>
<proteinExistence type="inferred from homology"/>
<accession>A0A3M8QUQ2</accession>
<evidence type="ECO:0000256" key="4">
    <source>
        <dbReference type="ARBA" id="ARBA00022840"/>
    </source>
</evidence>
<gene>
    <name evidence="6" type="ORF">EC580_12890</name>
</gene>
<comment type="similarity">
    <text evidence="1">Belongs to the ABC transporter superfamily.</text>
</comment>
<evidence type="ECO:0000313" key="6">
    <source>
        <dbReference type="EMBL" id="RNF58240.1"/>
    </source>
</evidence>
<dbReference type="OrthoDB" id="5296765at2"/>
<dbReference type="EMBL" id="RIZI01000191">
    <property type="protein sequence ID" value="RNF58240.1"/>
    <property type="molecule type" value="Genomic_DNA"/>
</dbReference>
<protein>
    <submittedName>
        <fullName evidence="6">Metal ABC transporter ATP-binding protein</fullName>
    </submittedName>
</protein>
<evidence type="ECO:0000256" key="1">
    <source>
        <dbReference type="ARBA" id="ARBA00005417"/>
    </source>
</evidence>
<evidence type="ECO:0000259" key="5">
    <source>
        <dbReference type="PROSITE" id="PS50893"/>
    </source>
</evidence>
<dbReference type="PANTHER" id="PTHR42734:SF17">
    <property type="entry name" value="METAL TRANSPORT SYSTEM ATP-BINDING PROTEIN TM_0124-RELATED"/>
    <property type="match status" value="1"/>
</dbReference>
<organism evidence="6">
    <name type="scientific">Acidithiobacillus sulfuriphilus</name>
    <dbReference type="NCBI Taxonomy" id="1867749"/>
    <lineage>
        <taxon>Bacteria</taxon>
        <taxon>Pseudomonadati</taxon>
        <taxon>Pseudomonadota</taxon>
        <taxon>Acidithiobacillia</taxon>
        <taxon>Acidithiobacillales</taxon>
        <taxon>Acidithiobacillaceae</taxon>
        <taxon>Acidithiobacillus</taxon>
    </lineage>
</organism>
<keyword evidence="2" id="KW-0813">Transport</keyword>
<dbReference type="GO" id="GO:0005524">
    <property type="term" value="F:ATP binding"/>
    <property type="evidence" value="ECO:0007669"/>
    <property type="project" value="UniProtKB-KW"/>
</dbReference>
<dbReference type="InterPro" id="IPR017871">
    <property type="entry name" value="ABC_transporter-like_CS"/>
</dbReference>
<dbReference type="Gene3D" id="3.40.50.300">
    <property type="entry name" value="P-loop containing nucleotide triphosphate hydrolases"/>
    <property type="match status" value="1"/>
</dbReference>
<dbReference type="InterPro" id="IPR003593">
    <property type="entry name" value="AAA+_ATPase"/>
</dbReference>
<dbReference type="Pfam" id="PF00005">
    <property type="entry name" value="ABC_tran"/>
    <property type="match status" value="1"/>
</dbReference>
<dbReference type="InterPro" id="IPR027417">
    <property type="entry name" value="P-loop_NTPase"/>
</dbReference>
<dbReference type="InterPro" id="IPR050153">
    <property type="entry name" value="Metal_Ion_Import_ABC"/>
</dbReference>
<feature type="domain" description="ABC transporter" evidence="5">
    <location>
        <begin position="4"/>
        <end position="237"/>
    </location>
</feature>
<dbReference type="PROSITE" id="PS00211">
    <property type="entry name" value="ABC_TRANSPORTER_1"/>
    <property type="match status" value="1"/>
</dbReference>
<evidence type="ECO:0000256" key="2">
    <source>
        <dbReference type="ARBA" id="ARBA00022448"/>
    </source>
</evidence>
<evidence type="ECO:0000256" key="3">
    <source>
        <dbReference type="ARBA" id="ARBA00022741"/>
    </source>
</evidence>
<keyword evidence="3" id="KW-0547">Nucleotide-binding</keyword>
<name>A0A3M8QUQ2_9PROT</name>
<dbReference type="RefSeq" id="WP_123105694.1">
    <property type="nucleotide sequence ID" value="NZ_CP127527.1"/>
</dbReference>